<sequence length="89" mass="10211">MRLYMNEFYKRNEELLFAKPLEIDTTRGTIFLAVKRDSPYEFASGRNRLRTGNGRLPPWIHRIPERLSAGCTGGALRNSKTTSSCKALY</sequence>
<keyword evidence="2" id="KW-1185">Reference proteome</keyword>
<proteinExistence type="predicted"/>
<evidence type="ECO:0000313" key="1">
    <source>
        <dbReference type="EMBL" id="KAL1241757.1"/>
    </source>
</evidence>
<reference evidence="1 2" key="1">
    <citation type="submission" date="2024-07" db="EMBL/GenBank/DDBJ databases">
        <title>Enhanced genomic and transcriptomic resources for Trichinella pseudospiralis and T. spiralis underpin the discovery of pronounced molecular differences between stages and species.</title>
        <authorList>
            <person name="Pasi K.K."/>
            <person name="La Rosa G."/>
            <person name="Gomez-Morales M.A."/>
            <person name="Tosini F."/>
            <person name="Sumanam S."/>
            <person name="Young N.D."/>
            <person name="Chang B.C."/>
            <person name="Robin G.B."/>
        </authorList>
    </citation>
    <scope>NUCLEOTIDE SEQUENCE [LARGE SCALE GENOMIC DNA]</scope>
    <source>
        <strain evidence="1">ISS534</strain>
    </source>
</reference>
<protein>
    <submittedName>
        <fullName evidence="1">Protein-L-isoaspartate(D-aspartate) O-methyltransferase</fullName>
    </submittedName>
</protein>
<gene>
    <name evidence="1" type="ORF">TSPI_00095</name>
</gene>
<evidence type="ECO:0000313" key="2">
    <source>
        <dbReference type="Proteomes" id="UP001558632"/>
    </source>
</evidence>
<accession>A0ABR3KPW6</accession>
<dbReference type="Proteomes" id="UP001558632">
    <property type="component" value="Unassembled WGS sequence"/>
</dbReference>
<name>A0ABR3KPW6_TRISP</name>
<organism evidence="1 2">
    <name type="scientific">Trichinella spiralis</name>
    <name type="common">Trichina worm</name>
    <dbReference type="NCBI Taxonomy" id="6334"/>
    <lineage>
        <taxon>Eukaryota</taxon>
        <taxon>Metazoa</taxon>
        <taxon>Ecdysozoa</taxon>
        <taxon>Nematoda</taxon>
        <taxon>Enoplea</taxon>
        <taxon>Dorylaimia</taxon>
        <taxon>Trichinellida</taxon>
        <taxon>Trichinellidae</taxon>
        <taxon>Trichinella</taxon>
    </lineage>
</organism>
<dbReference type="EMBL" id="JBEUSY010000240">
    <property type="protein sequence ID" value="KAL1241757.1"/>
    <property type="molecule type" value="Genomic_DNA"/>
</dbReference>
<comment type="caution">
    <text evidence="1">The sequence shown here is derived from an EMBL/GenBank/DDBJ whole genome shotgun (WGS) entry which is preliminary data.</text>
</comment>